<dbReference type="InterPro" id="IPR001647">
    <property type="entry name" value="HTH_TetR"/>
</dbReference>
<evidence type="ECO:0000259" key="3">
    <source>
        <dbReference type="PROSITE" id="PS50977"/>
    </source>
</evidence>
<dbReference type="GeneID" id="93725782"/>
<dbReference type="Gene3D" id="1.10.10.60">
    <property type="entry name" value="Homeodomain-like"/>
    <property type="match status" value="1"/>
</dbReference>
<name>A0A143PCU2_9STAP</name>
<evidence type="ECO:0000313" key="4">
    <source>
        <dbReference type="EMBL" id="QQS81864.1"/>
    </source>
</evidence>
<organism evidence="5 6">
    <name type="scientific">Staphylococcus condimenti</name>
    <dbReference type="NCBI Taxonomy" id="70255"/>
    <lineage>
        <taxon>Bacteria</taxon>
        <taxon>Bacillati</taxon>
        <taxon>Bacillota</taxon>
        <taxon>Bacilli</taxon>
        <taxon>Bacillales</taxon>
        <taxon>Staphylococcaceae</taxon>
        <taxon>Staphylococcus</taxon>
    </lineage>
</organism>
<reference evidence="5 6" key="1">
    <citation type="submission" date="2018-11" db="EMBL/GenBank/DDBJ databases">
        <title>Genomic profiling of Staphylococcus species from a Poultry farm system in KwaZulu-Natal, South Africa.</title>
        <authorList>
            <person name="Amoako D.G."/>
            <person name="Somboro A.M."/>
            <person name="Abia A.L.K."/>
            <person name="Bester L.A."/>
            <person name="Essack S.Y."/>
        </authorList>
    </citation>
    <scope>NUCLEOTIDE SEQUENCE [LARGE SCALE GENOMIC DNA]</scope>
    <source>
        <strain evidence="5 6">SA11</strain>
    </source>
</reference>
<gene>
    <name evidence="5" type="ORF">EIG99_08610</name>
    <name evidence="4" type="ORF">I6J05_07985</name>
</gene>
<keyword evidence="7" id="KW-1185">Reference proteome</keyword>
<dbReference type="SUPFAM" id="SSF46689">
    <property type="entry name" value="Homeodomain-like"/>
    <property type="match status" value="1"/>
</dbReference>
<dbReference type="InterPro" id="IPR036271">
    <property type="entry name" value="Tet_transcr_reg_TetR-rel_C_sf"/>
</dbReference>
<dbReference type="InterPro" id="IPR009057">
    <property type="entry name" value="Homeodomain-like_sf"/>
</dbReference>
<feature type="DNA-binding region" description="H-T-H motif" evidence="2">
    <location>
        <begin position="31"/>
        <end position="50"/>
    </location>
</feature>
<evidence type="ECO:0000313" key="6">
    <source>
        <dbReference type="Proteomes" id="UP000293854"/>
    </source>
</evidence>
<evidence type="ECO:0000256" key="1">
    <source>
        <dbReference type="ARBA" id="ARBA00023125"/>
    </source>
</evidence>
<sequence>MAGRPKDPKINTRIYEELGNLLNKQPYSTITIDELAENTQISKATIYRRWKDKDTMIIDMFLNEVHGTSEIKGEFFNDLYALLLKMTRIYTRPLGKAVIQILLTNSENELRNHFMDDYFNEYRQLLRSIASTRIPEKQQDIFIDLIFSPIYFNILIKPETLTDEYIYDMLTTVIRSFIPDESF</sequence>
<dbReference type="PROSITE" id="PS50977">
    <property type="entry name" value="HTH_TETR_2"/>
    <property type="match status" value="1"/>
</dbReference>
<dbReference type="Gene3D" id="1.10.357.10">
    <property type="entry name" value="Tetracycline Repressor, domain 2"/>
    <property type="match status" value="1"/>
</dbReference>
<accession>A0A143PCU2</accession>
<dbReference type="KEGG" id="scv:A4G25_10500"/>
<dbReference type="OrthoDB" id="9796019at2"/>
<evidence type="ECO:0000256" key="2">
    <source>
        <dbReference type="PROSITE-ProRule" id="PRU00335"/>
    </source>
</evidence>
<dbReference type="RefSeq" id="WP_047131564.1">
    <property type="nucleotide sequence ID" value="NZ_CP015114.1"/>
</dbReference>
<evidence type="ECO:0000313" key="7">
    <source>
        <dbReference type="Proteomes" id="UP000595942"/>
    </source>
</evidence>
<proteinExistence type="predicted"/>
<dbReference type="AlphaFoldDB" id="A0A143PCU2"/>
<feature type="domain" description="HTH tetR-type" evidence="3">
    <location>
        <begin position="8"/>
        <end position="68"/>
    </location>
</feature>
<evidence type="ECO:0000313" key="5">
    <source>
        <dbReference type="EMBL" id="RZI01536.1"/>
    </source>
</evidence>
<keyword evidence="1 2" id="KW-0238">DNA-binding</keyword>
<dbReference type="Proteomes" id="UP000595942">
    <property type="component" value="Chromosome"/>
</dbReference>
<dbReference type="Proteomes" id="UP000293854">
    <property type="component" value="Unassembled WGS sequence"/>
</dbReference>
<dbReference type="EMBL" id="CP068073">
    <property type="protein sequence ID" value="QQS81864.1"/>
    <property type="molecule type" value="Genomic_DNA"/>
</dbReference>
<protein>
    <submittedName>
        <fullName evidence="5">TetR/AcrR family transcriptional regulator</fullName>
    </submittedName>
</protein>
<dbReference type="Pfam" id="PF00440">
    <property type="entry name" value="TetR_N"/>
    <property type="match status" value="1"/>
</dbReference>
<dbReference type="EMBL" id="RQTE01000157">
    <property type="protein sequence ID" value="RZI01536.1"/>
    <property type="molecule type" value="Genomic_DNA"/>
</dbReference>
<dbReference type="SUPFAM" id="SSF48498">
    <property type="entry name" value="Tetracyclin repressor-like, C-terminal domain"/>
    <property type="match status" value="1"/>
</dbReference>
<reference evidence="4 7" key="2">
    <citation type="submission" date="2021-01" db="EMBL/GenBank/DDBJ databases">
        <title>FDA dAtabase for Regulatory Grade micrObial Sequences (FDA-ARGOS): Supporting development and validation of Infectious Disease Dx tests.</title>
        <authorList>
            <person name="Sproer C."/>
            <person name="Gronow S."/>
            <person name="Severitt S."/>
            <person name="Schroder I."/>
            <person name="Tallon L."/>
            <person name="Sadzewicz L."/>
            <person name="Zhao X."/>
            <person name="Boylan J."/>
            <person name="Ott S."/>
            <person name="Bowen H."/>
            <person name="Vavikolanu K."/>
            <person name="Mehta A."/>
            <person name="Aluvathingal J."/>
            <person name="Nadendla S."/>
            <person name="Lowell S."/>
            <person name="Myers T."/>
            <person name="Yan Y."/>
            <person name="Sichtig H."/>
        </authorList>
    </citation>
    <scope>NUCLEOTIDE SEQUENCE [LARGE SCALE GENOMIC DNA]</scope>
    <source>
        <strain evidence="4 7">FDAARGOS_1148</strain>
    </source>
</reference>
<dbReference type="GO" id="GO:0003677">
    <property type="term" value="F:DNA binding"/>
    <property type="evidence" value="ECO:0007669"/>
    <property type="project" value="UniProtKB-UniRule"/>
</dbReference>